<feature type="region of interest" description="Disordered" evidence="1">
    <location>
        <begin position="1"/>
        <end position="22"/>
    </location>
</feature>
<dbReference type="Gene3D" id="1.20.5.170">
    <property type="match status" value="1"/>
</dbReference>
<keyword evidence="3" id="KW-1185">Reference proteome</keyword>
<evidence type="ECO:0000313" key="3">
    <source>
        <dbReference type="Proteomes" id="UP000801492"/>
    </source>
</evidence>
<comment type="caution">
    <text evidence="2">The sequence shown here is derived from an EMBL/GenBank/DDBJ whole genome shotgun (WGS) entry which is preliminary data.</text>
</comment>
<evidence type="ECO:0008006" key="4">
    <source>
        <dbReference type="Google" id="ProtNLM"/>
    </source>
</evidence>
<evidence type="ECO:0000313" key="2">
    <source>
        <dbReference type="EMBL" id="KAF2899883.1"/>
    </source>
</evidence>
<gene>
    <name evidence="2" type="ORF">ILUMI_06303</name>
</gene>
<dbReference type="AlphaFoldDB" id="A0A8K0DAY7"/>
<evidence type="ECO:0000256" key="1">
    <source>
        <dbReference type="SAM" id="MobiDB-lite"/>
    </source>
</evidence>
<reference evidence="2" key="1">
    <citation type="submission" date="2019-08" db="EMBL/GenBank/DDBJ databases">
        <title>The genome of the North American firefly Photinus pyralis.</title>
        <authorList>
            <consortium name="Photinus pyralis genome working group"/>
            <person name="Fallon T.R."/>
            <person name="Sander Lower S.E."/>
            <person name="Weng J.-K."/>
        </authorList>
    </citation>
    <scope>NUCLEOTIDE SEQUENCE</scope>
    <source>
        <strain evidence="2">TRF0915ILg1</strain>
        <tissue evidence="2">Whole body</tissue>
    </source>
</reference>
<dbReference type="EMBL" id="VTPC01002561">
    <property type="protein sequence ID" value="KAF2899883.1"/>
    <property type="molecule type" value="Genomic_DNA"/>
</dbReference>
<organism evidence="2 3">
    <name type="scientific">Ignelater luminosus</name>
    <name type="common">Cucubano</name>
    <name type="synonym">Pyrophorus luminosus</name>
    <dbReference type="NCBI Taxonomy" id="2038154"/>
    <lineage>
        <taxon>Eukaryota</taxon>
        <taxon>Metazoa</taxon>
        <taxon>Ecdysozoa</taxon>
        <taxon>Arthropoda</taxon>
        <taxon>Hexapoda</taxon>
        <taxon>Insecta</taxon>
        <taxon>Pterygota</taxon>
        <taxon>Neoptera</taxon>
        <taxon>Endopterygota</taxon>
        <taxon>Coleoptera</taxon>
        <taxon>Polyphaga</taxon>
        <taxon>Elateriformia</taxon>
        <taxon>Elateroidea</taxon>
        <taxon>Elateridae</taxon>
        <taxon>Agrypninae</taxon>
        <taxon>Pyrophorini</taxon>
        <taxon>Ignelater</taxon>
    </lineage>
</organism>
<sequence>MVPRRKRTSYVTESDSSSEEDGDYFSFQDAKRLHKITFRNVSKVKQEYDEEMVYSDKKMKCTNKNALMARENRKRKKLYVQNLENEVTKLRDGKRKLNSVLHNQSLIISELQKEIKYLKSVLANSSDISNLVKNIRNSTA</sequence>
<proteinExistence type="predicted"/>
<dbReference type="Proteomes" id="UP000801492">
    <property type="component" value="Unassembled WGS sequence"/>
</dbReference>
<name>A0A8K0DAY7_IGNLU</name>
<dbReference type="OrthoDB" id="6606299at2759"/>
<accession>A0A8K0DAY7</accession>
<protein>
    <recommendedName>
        <fullName evidence="4">BZIP domain-containing protein</fullName>
    </recommendedName>
</protein>